<dbReference type="SMART" id="SM00148">
    <property type="entry name" value="PLCXc"/>
    <property type="match status" value="1"/>
</dbReference>
<keyword evidence="1" id="KW-0732">Signal</keyword>
<feature type="signal peptide" evidence="1">
    <location>
        <begin position="1"/>
        <end position="30"/>
    </location>
</feature>
<feature type="chain" id="PRO_5039894261" evidence="1">
    <location>
        <begin position="31"/>
        <end position="351"/>
    </location>
</feature>
<dbReference type="PANTHER" id="PTHR13593">
    <property type="match status" value="1"/>
</dbReference>
<dbReference type="OrthoDB" id="1046782at2759"/>
<dbReference type="PANTHER" id="PTHR13593:SF113">
    <property type="entry name" value="SI:DKEY-266F7.9"/>
    <property type="match status" value="1"/>
</dbReference>
<evidence type="ECO:0000313" key="4">
    <source>
        <dbReference type="RefSeq" id="XP_022823001.1"/>
    </source>
</evidence>
<dbReference type="CDD" id="cd08616">
    <property type="entry name" value="PI-PLCXD1c"/>
    <property type="match status" value="1"/>
</dbReference>
<dbReference type="Gene3D" id="3.20.20.190">
    <property type="entry name" value="Phosphatidylinositol (PI) phosphodiesterase"/>
    <property type="match status" value="1"/>
</dbReference>
<keyword evidence="3" id="KW-1185">Reference proteome</keyword>
<gene>
    <name evidence="4" type="primary">LOC111353987</name>
</gene>
<dbReference type="SUPFAM" id="SSF51695">
    <property type="entry name" value="PLC-like phosphodiesterases"/>
    <property type="match status" value="1"/>
</dbReference>
<dbReference type="Proteomes" id="UP000301870">
    <property type="component" value="Chromosome 17"/>
</dbReference>
<organism evidence="3 4">
    <name type="scientific">Spodoptera litura</name>
    <name type="common">Asian cotton leafworm</name>
    <dbReference type="NCBI Taxonomy" id="69820"/>
    <lineage>
        <taxon>Eukaryota</taxon>
        <taxon>Metazoa</taxon>
        <taxon>Ecdysozoa</taxon>
        <taxon>Arthropoda</taxon>
        <taxon>Hexapoda</taxon>
        <taxon>Insecta</taxon>
        <taxon>Pterygota</taxon>
        <taxon>Neoptera</taxon>
        <taxon>Endopterygota</taxon>
        <taxon>Lepidoptera</taxon>
        <taxon>Glossata</taxon>
        <taxon>Ditrysia</taxon>
        <taxon>Noctuoidea</taxon>
        <taxon>Noctuidae</taxon>
        <taxon>Amphipyrinae</taxon>
        <taxon>Spodoptera</taxon>
    </lineage>
</organism>
<evidence type="ECO:0000259" key="2">
    <source>
        <dbReference type="SMART" id="SM00148"/>
    </source>
</evidence>
<dbReference type="InterPro" id="IPR051057">
    <property type="entry name" value="PI-PLC_domain"/>
</dbReference>
<dbReference type="GO" id="GO:0008081">
    <property type="term" value="F:phosphoric diester hydrolase activity"/>
    <property type="evidence" value="ECO:0007669"/>
    <property type="project" value="InterPro"/>
</dbReference>
<dbReference type="PROSITE" id="PS50007">
    <property type="entry name" value="PIPLC_X_DOMAIN"/>
    <property type="match status" value="1"/>
</dbReference>
<proteinExistence type="predicted"/>
<dbReference type="InterPro" id="IPR017946">
    <property type="entry name" value="PLC-like_Pdiesterase_TIM-brl"/>
</dbReference>
<dbReference type="GO" id="GO:0006629">
    <property type="term" value="P:lipid metabolic process"/>
    <property type="evidence" value="ECO:0007669"/>
    <property type="project" value="InterPro"/>
</dbReference>
<dbReference type="InterPro" id="IPR042158">
    <property type="entry name" value="PLCXD1/2/3"/>
</dbReference>
<sequence length="351" mass="40147">MCDTILSFSNMKFGFSLLLMAAIMVEDHSAQKLRLENWMGDLPDPIKDMPLIFLAIPGSHDSMTYGITRSSTVAPDAEPILNRLYPLFRGTILRWTITQASDTWQQLLIGIRYFDLRLATKAGDDKFYFTHGLYGDEISMALGQIRKFVDSHPGEVVILDCQHFYKFTREDHMRLRRYLLDLYGARLVPRRIDLQAITLNSLNRLKMQVIVVYRNETVNTTGEFWQPQMMPSPWPRQDSITGLLNFLTNIRRNPSTGFVHQAVLTPTPTFILLRWISSLRQKCAVPVINEVLPKLAEFSPGPPAPHLKAGARSTVNVVIADFVDMDDAIFPRTIIDLNMKLLRHTELVHYG</sequence>
<dbReference type="RefSeq" id="XP_022823001.1">
    <property type="nucleotide sequence ID" value="XM_022967233.1"/>
</dbReference>
<protein>
    <submittedName>
        <fullName evidence="4">PI-PLC X domain-containing protein 3 isoform X1</fullName>
    </submittedName>
</protein>
<evidence type="ECO:0000256" key="1">
    <source>
        <dbReference type="SAM" id="SignalP"/>
    </source>
</evidence>
<name>A0A9J7IPV7_SPOLT</name>
<feature type="domain" description="Phosphatidylinositol-specific phospholipase C X" evidence="2">
    <location>
        <begin position="45"/>
        <end position="214"/>
    </location>
</feature>
<reference evidence="4" key="1">
    <citation type="submission" date="2025-08" db="UniProtKB">
        <authorList>
            <consortium name="RefSeq"/>
        </authorList>
    </citation>
    <scope>IDENTIFICATION</scope>
    <source>
        <strain evidence="4">Ishihara</strain>
        <tissue evidence="4">Whole body</tissue>
    </source>
</reference>
<dbReference type="InterPro" id="IPR000909">
    <property type="entry name" value="PLipase_C_PInositol-sp_X_dom"/>
</dbReference>
<dbReference type="AlphaFoldDB" id="A0A9J7IPV7"/>
<dbReference type="KEGG" id="sliu:111353987"/>
<dbReference type="GeneID" id="111353987"/>
<evidence type="ECO:0000313" key="3">
    <source>
        <dbReference type="Proteomes" id="UP000301870"/>
    </source>
</evidence>
<accession>A0A9J7IPV7</accession>